<keyword evidence="3" id="KW-1185">Reference proteome</keyword>
<dbReference type="EMBL" id="JAHRIN010050707">
    <property type="protein sequence ID" value="MEQ2208777.1"/>
    <property type="molecule type" value="Genomic_DNA"/>
</dbReference>
<evidence type="ECO:0000256" key="1">
    <source>
        <dbReference type="SAM" id="MobiDB-lite"/>
    </source>
</evidence>
<protein>
    <submittedName>
        <fullName evidence="2">Uncharacterized protein</fullName>
    </submittedName>
</protein>
<accession>A0ABV0RN10</accession>
<organism evidence="2 3">
    <name type="scientific">Xenoophorus captivus</name>
    <dbReference type="NCBI Taxonomy" id="1517983"/>
    <lineage>
        <taxon>Eukaryota</taxon>
        <taxon>Metazoa</taxon>
        <taxon>Chordata</taxon>
        <taxon>Craniata</taxon>
        <taxon>Vertebrata</taxon>
        <taxon>Euteleostomi</taxon>
        <taxon>Actinopterygii</taxon>
        <taxon>Neopterygii</taxon>
        <taxon>Teleostei</taxon>
        <taxon>Neoteleostei</taxon>
        <taxon>Acanthomorphata</taxon>
        <taxon>Ovalentaria</taxon>
        <taxon>Atherinomorphae</taxon>
        <taxon>Cyprinodontiformes</taxon>
        <taxon>Goodeidae</taxon>
        <taxon>Xenoophorus</taxon>
    </lineage>
</organism>
<evidence type="ECO:0000313" key="3">
    <source>
        <dbReference type="Proteomes" id="UP001434883"/>
    </source>
</evidence>
<feature type="non-terminal residue" evidence="2">
    <location>
        <position position="1"/>
    </location>
</feature>
<proteinExistence type="predicted"/>
<sequence length="57" mass="6227">EVPKEARAMAEPGSRPAFDRPPVIERLPTNVGKRKSTTPQKFVGEYLVCTSAISSLI</sequence>
<comment type="caution">
    <text evidence="2">The sequence shown here is derived from an EMBL/GenBank/DDBJ whole genome shotgun (WGS) entry which is preliminary data.</text>
</comment>
<gene>
    <name evidence="2" type="ORF">XENOCAPTIV_014213</name>
</gene>
<dbReference type="Proteomes" id="UP001434883">
    <property type="component" value="Unassembled WGS sequence"/>
</dbReference>
<evidence type="ECO:0000313" key="2">
    <source>
        <dbReference type="EMBL" id="MEQ2208777.1"/>
    </source>
</evidence>
<feature type="non-terminal residue" evidence="2">
    <location>
        <position position="57"/>
    </location>
</feature>
<reference evidence="2 3" key="1">
    <citation type="submission" date="2021-06" db="EMBL/GenBank/DDBJ databases">
        <authorList>
            <person name="Palmer J.M."/>
        </authorList>
    </citation>
    <scope>NUCLEOTIDE SEQUENCE [LARGE SCALE GENOMIC DNA]</scope>
    <source>
        <strain evidence="2 3">XC_2019</strain>
        <tissue evidence="2">Muscle</tissue>
    </source>
</reference>
<feature type="region of interest" description="Disordered" evidence="1">
    <location>
        <begin position="1"/>
        <end position="24"/>
    </location>
</feature>
<name>A0ABV0RN10_9TELE</name>